<dbReference type="PANTHER" id="PTHR21091:SF169">
    <property type="entry name" value="UROPORPHYRINOGEN DECARBOXYLASE"/>
    <property type="match status" value="1"/>
</dbReference>
<evidence type="ECO:0000313" key="13">
    <source>
        <dbReference type="Proteomes" id="UP000273675"/>
    </source>
</evidence>
<dbReference type="InterPro" id="IPR038071">
    <property type="entry name" value="UROD/MetE-like_sf"/>
</dbReference>
<protein>
    <recommendedName>
        <fullName evidence="3 7">Uroporphyrinogen decarboxylase</fullName>
        <shortName evidence="7">UPD</shortName>
        <shortName evidence="7">URO-D</shortName>
        <ecNumber evidence="3 7">4.1.1.37</ecNumber>
    </recommendedName>
</protein>
<feature type="binding site" evidence="7">
    <location>
        <position position="152"/>
    </location>
    <ligand>
        <name>substrate</name>
    </ligand>
</feature>
<comment type="subcellular location">
    <subcellularLocation>
        <location evidence="7">Cytoplasm</location>
    </subcellularLocation>
</comment>
<feature type="domain" description="Uroporphyrinogen decarboxylase (URO-D)" evidence="10">
    <location>
        <begin position="22"/>
        <end position="31"/>
    </location>
</feature>
<comment type="similarity">
    <text evidence="2 7 9">Belongs to the uroporphyrinogen decarboxylase family.</text>
</comment>
<dbReference type="NCBIfam" id="TIGR01464">
    <property type="entry name" value="hemE"/>
    <property type="match status" value="1"/>
</dbReference>
<dbReference type="EC" id="4.1.1.37" evidence="3 7"/>
<dbReference type="Proteomes" id="UP000273675">
    <property type="component" value="Unassembled WGS sequence"/>
</dbReference>
<keyword evidence="4 7" id="KW-0210">Decarboxylase</keyword>
<dbReference type="HAMAP" id="MF_00218">
    <property type="entry name" value="URO_D"/>
    <property type="match status" value="1"/>
</dbReference>
<comment type="caution">
    <text evidence="12">The sequence shown here is derived from an EMBL/GenBank/DDBJ whole genome shotgun (WGS) entry which is preliminary data.</text>
</comment>
<keyword evidence="5 7" id="KW-0456">Lyase</keyword>
<comment type="pathway">
    <text evidence="1 7 8">Porphyrin-containing compound metabolism; protoporphyrin-IX biosynthesis; coproporphyrinogen-III from 5-aminolevulinate: step 4/4.</text>
</comment>
<feature type="site" description="Transition state stabilizer" evidence="7">
    <location>
        <position position="77"/>
    </location>
</feature>
<feature type="binding site" evidence="7">
    <location>
        <begin position="27"/>
        <end position="31"/>
    </location>
    <ligand>
        <name>substrate</name>
    </ligand>
</feature>
<gene>
    <name evidence="7" type="primary">hemE</name>
    <name evidence="12" type="ORF">C7435_2074</name>
</gene>
<keyword evidence="6 7" id="KW-0627">Porphyrin biosynthesis</keyword>
<evidence type="ECO:0000256" key="3">
    <source>
        <dbReference type="ARBA" id="ARBA00012288"/>
    </source>
</evidence>
<evidence type="ECO:0000256" key="5">
    <source>
        <dbReference type="ARBA" id="ARBA00023239"/>
    </source>
</evidence>
<dbReference type="SUPFAM" id="SSF51726">
    <property type="entry name" value="UROD/MetE-like"/>
    <property type="match status" value="1"/>
</dbReference>
<dbReference type="UniPathway" id="UPA00251">
    <property type="reaction ID" value="UER00321"/>
</dbReference>
<reference evidence="12 13" key="1">
    <citation type="submission" date="2018-10" db="EMBL/GenBank/DDBJ databases">
        <title>Genomic Encyclopedia of Type Strains, Phase IV (KMG-IV): sequencing the most valuable type-strain genomes for metagenomic binning, comparative biology and taxonomic classification.</title>
        <authorList>
            <person name="Goeker M."/>
        </authorList>
    </citation>
    <scope>NUCLEOTIDE SEQUENCE [LARGE SCALE GENOMIC DNA]</scope>
    <source>
        <strain evidence="12 13">DSM 4734</strain>
    </source>
</reference>
<organism evidence="12 13">
    <name type="scientific">Maricaulis maris</name>
    <dbReference type="NCBI Taxonomy" id="74318"/>
    <lineage>
        <taxon>Bacteria</taxon>
        <taxon>Pseudomonadati</taxon>
        <taxon>Pseudomonadota</taxon>
        <taxon>Alphaproteobacteria</taxon>
        <taxon>Maricaulales</taxon>
        <taxon>Maricaulaceae</taxon>
        <taxon>Maricaulis</taxon>
    </lineage>
</organism>
<dbReference type="RefSeq" id="WP_121211302.1">
    <property type="nucleotide sequence ID" value="NZ_RBIM01000004.1"/>
</dbReference>
<keyword evidence="7" id="KW-0963">Cytoplasm</keyword>
<dbReference type="GO" id="GO:0019353">
    <property type="term" value="P:protoporphyrinogen IX biosynthetic process from glutamate"/>
    <property type="evidence" value="ECO:0007669"/>
    <property type="project" value="TreeGrafter"/>
</dbReference>
<evidence type="ECO:0000313" key="12">
    <source>
        <dbReference type="EMBL" id="RKQ96740.1"/>
    </source>
</evidence>
<dbReference type="EMBL" id="RBIM01000004">
    <property type="protein sequence ID" value="RKQ96740.1"/>
    <property type="molecule type" value="Genomic_DNA"/>
</dbReference>
<feature type="binding site" evidence="7">
    <location>
        <position position="323"/>
    </location>
    <ligand>
        <name>substrate</name>
    </ligand>
</feature>
<evidence type="ECO:0000256" key="6">
    <source>
        <dbReference type="ARBA" id="ARBA00023244"/>
    </source>
</evidence>
<sequence>MNDTIKKPMLQVLAGETVAPPPVWLMRQAGRYLAEYREVRSRAKNFIDFCFSPDLAAEVTLQPIRRFGFDASILFADILLVPIALGRKVWFVTGEGPQLEPFDPRLFEQLRTDQTEAVLAPVGETLKRVVPQLPETTTMIGFAGSPWTVATYMIEGGGSKDRFRARVAAWEHPEAFDAMMDRIADVTAEYLVMQARCGAEVLKLFDSWAEGLPQPLFERVIIRPTKRIIEAVRAAGVDVPIIGFPRGAGTLYPRYARETGVTAIAVDTSVDPAWIQSVLPAGMAVQGHLDPAALRAGGRALDSEIDRLLDSWAGRPHIFNLGHGITPDVPVSHVEQLLARIRSRG</sequence>
<evidence type="ECO:0000259" key="10">
    <source>
        <dbReference type="PROSITE" id="PS00906"/>
    </source>
</evidence>
<proteinExistence type="inferred from homology"/>
<evidence type="ECO:0000256" key="9">
    <source>
        <dbReference type="RuleBase" id="RU004169"/>
    </source>
</evidence>
<dbReference type="PROSITE" id="PS00907">
    <property type="entry name" value="UROD_2"/>
    <property type="match status" value="1"/>
</dbReference>
<evidence type="ECO:0000256" key="7">
    <source>
        <dbReference type="HAMAP-Rule" id="MF_00218"/>
    </source>
</evidence>
<accession>A0A495D6Z0</accession>
<feature type="binding site" evidence="7">
    <location>
        <position position="207"/>
    </location>
    <ligand>
        <name>substrate</name>
    </ligand>
</feature>
<evidence type="ECO:0000259" key="11">
    <source>
        <dbReference type="PROSITE" id="PS00907"/>
    </source>
</evidence>
<dbReference type="PROSITE" id="PS00906">
    <property type="entry name" value="UROD_1"/>
    <property type="match status" value="1"/>
</dbReference>
<comment type="catalytic activity">
    <reaction evidence="7 8">
        <text>uroporphyrinogen III + 4 H(+) = coproporphyrinogen III + 4 CO2</text>
        <dbReference type="Rhea" id="RHEA:19865"/>
        <dbReference type="ChEBI" id="CHEBI:15378"/>
        <dbReference type="ChEBI" id="CHEBI:16526"/>
        <dbReference type="ChEBI" id="CHEBI:57308"/>
        <dbReference type="ChEBI" id="CHEBI:57309"/>
        <dbReference type="EC" id="4.1.1.37"/>
    </reaction>
</comment>
<dbReference type="GO" id="GO:0005829">
    <property type="term" value="C:cytosol"/>
    <property type="evidence" value="ECO:0007669"/>
    <property type="project" value="TreeGrafter"/>
</dbReference>
<dbReference type="CDD" id="cd00717">
    <property type="entry name" value="URO-D"/>
    <property type="match status" value="1"/>
</dbReference>
<dbReference type="InterPro" id="IPR000257">
    <property type="entry name" value="Uroporphyrinogen_deCOase"/>
</dbReference>
<dbReference type="AlphaFoldDB" id="A0A495D6Z0"/>
<dbReference type="GO" id="GO:0004853">
    <property type="term" value="F:uroporphyrinogen decarboxylase activity"/>
    <property type="evidence" value="ECO:0007669"/>
    <property type="project" value="UniProtKB-UniRule"/>
</dbReference>
<evidence type="ECO:0000256" key="1">
    <source>
        <dbReference type="ARBA" id="ARBA00004804"/>
    </source>
</evidence>
<name>A0A495D6Z0_9PROT</name>
<dbReference type="OrthoDB" id="9806656at2"/>
<feature type="binding site" evidence="7">
    <location>
        <position position="77"/>
    </location>
    <ligand>
        <name>substrate</name>
    </ligand>
</feature>
<evidence type="ECO:0000256" key="2">
    <source>
        <dbReference type="ARBA" id="ARBA00009935"/>
    </source>
</evidence>
<comment type="subunit">
    <text evidence="7">Homodimer.</text>
</comment>
<dbReference type="Gene3D" id="3.20.20.210">
    <property type="match status" value="1"/>
</dbReference>
<evidence type="ECO:0000256" key="4">
    <source>
        <dbReference type="ARBA" id="ARBA00022793"/>
    </source>
</evidence>
<comment type="caution">
    <text evidence="7">Lacks conserved residue(s) required for the propagation of feature annotation.</text>
</comment>
<evidence type="ECO:0000256" key="8">
    <source>
        <dbReference type="RuleBase" id="RU000554"/>
    </source>
</evidence>
<dbReference type="PANTHER" id="PTHR21091">
    <property type="entry name" value="METHYLTETRAHYDROFOLATE:HOMOCYSTEINE METHYLTRANSFERASE RELATED"/>
    <property type="match status" value="1"/>
</dbReference>
<comment type="function">
    <text evidence="7">Catalyzes the decarboxylation of four acetate groups of uroporphyrinogen-III to yield coproporphyrinogen-III.</text>
</comment>
<dbReference type="Pfam" id="PF01208">
    <property type="entry name" value="URO-D"/>
    <property type="match status" value="1"/>
</dbReference>
<feature type="domain" description="Uroporphyrinogen decarboxylase (URO-D)" evidence="11">
    <location>
        <begin position="140"/>
        <end position="156"/>
    </location>
</feature>
<dbReference type="InterPro" id="IPR006361">
    <property type="entry name" value="Uroporphyrinogen_deCO2ase_HemE"/>
</dbReference>